<dbReference type="Proteomes" id="UP000092125">
    <property type="component" value="Unassembled WGS sequence"/>
</dbReference>
<comment type="similarity">
    <text evidence="4 10">Belongs to the NAD(P)-dependent epimerase/dehydratase family.</text>
</comment>
<evidence type="ECO:0000256" key="3">
    <source>
        <dbReference type="ARBA" id="ARBA00004947"/>
    </source>
</evidence>
<organism evidence="12 13">
    <name type="scientific">Stenotrophomonas maltophilia</name>
    <name type="common">Pseudomonas maltophilia</name>
    <name type="synonym">Xanthomonas maltophilia</name>
    <dbReference type="NCBI Taxonomy" id="40324"/>
    <lineage>
        <taxon>Bacteria</taxon>
        <taxon>Pseudomonadati</taxon>
        <taxon>Pseudomonadota</taxon>
        <taxon>Gammaproteobacteria</taxon>
        <taxon>Lysobacterales</taxon>
        <taxon>Lysobacteraceae</taxon>
        <taxon>Stenotrophomonas</taxon>
        <taxon>Stenotrophomonas maltophilia group</taxon>
    </lineage>
</organism>
<dbReference type="EC" id="5.1.3.2" evidence="5 10"/>
<evidence type="ECO:0000256" key="10">
    <source>
        <dbReference type="RuleBase" id="RU366046"/>
    </source>
</evidence>
<dbReference type="InterPro" id="IPR036291">
    <property type="entry name" value="NAD(P)-bd_dom_sf"/>
</dbReference>
<dbReference type="CDD" id="cd05247">
    <property type="entry name" value="UDP_G4E_1_SDR_e"/>
    <property type="match status" value="1"/>
</dbReference>
<evidence type="ECO:0000256" key="7">
    <source>
        <dbReference type="ARBA" id="ARBA00023027"/>
    </source>
</evidence>
<keyword evidence="8 10" id="KW-0413">Isomerase</keyword>
<comment type="pathway">
    <text evidence="3 10">Carbohydrate metabolism; galactose metabolism.</text>
</comment>
<evidence type="ECO:0000256" key="1">
    <source>
        <dbReference type="ARBA" id="ARBA00000083"/>
    </source>
</evidence>
<evidence type="ECO:0000256" key="5">
    <source>
        <dbReference type="ARBA" id="ARBA00013189"/>
    </source>
</evidence>
<dbReference type="InterPro" id="IPR005886">
    <property type="entry name" value="UDP_G4E"/>
</dbReference>
<dbReference type="PANTHER" id="PTHR43725:SF53">
    <property type="entry name" value="UDP-ARABINOSE 4-EPIMERASE 1"/>
    <property type="match status" value="1"/>
</dbReference>
<accession>A0AAP7GU67</accession>
<comment type="cofactor">
    <cofactor evidence="2 10">
        <name>NAD(+)</name>
        <dbReference type="ChEBI" id="CHEBI:57540"/>
    </cofactor>
</comment>
<sequence length="329" mass="36026">MRDILICGGAGYIGSHMAQHLAEQGHRVTVFDNLSTGHREAVAWGELVEGDLLDAASLQRLFAGRRFDAVMHFAAQSLVGESVRDPYAYYANNVGGTINLLQAMRKHGTERIVFSSTAAIFGEPCSALIDEDHRKQPINPYGASKQMAERVLADAAAAYGLRSVSLRYFNAAGALPEHGIGEAHRCETHLIPNVLRSMLGQAGRLQVFGRDYDTPDGTCVRDYVHVQDLARAHALALDYMDTEPGAHAFNLGNGQGFSVLDVIQTAATVSGMQVPYDIADRRPGDPARLVASGERARRLLGWQPTWTELAPIIESAWRWHREPAVWGRV</sequence>
<dbReference type="AlphaFoldDB" id="A0AAP7GU67"/>
<name>A0AAP7GU67_STEMA</name>
<evidence type="ECO:0000313" key="12">
    <source>
        <dbReference type="EMBL" id="OBU62791.1"/>
    </source>
</evidence>
<evidence type="ECO:0000256" key="6">
    <source>
        <dbReference type="ARBA" id="ARBA00018569"/>
    </source>
</evidence>
<dbReference type="Pfam" id="PF01370">
    <property type="entry name" value="Epimerase"/>
    <property type="match status" value="1"/>
</dbReference>
<keyword evidence="7 10" id="KW-0520">NAD</keyword>
<comment type="caution">
    <text evidence="12">The sequence shown here is derived from an EMBL/GenBank/DDBJ whole genome shotgun (WGS) entry which is preliminary data.</text>
</comment>
<dbReference type="PANTHER" id="PTHR43725">
    <property type="entry name" value="UDP-GLUCOSE 4-EPIMERASE"/>
    <property type="match status" value="1"/>
</dbReference>
<proteinExistence type="inferred from homology"/>
<reference evidence="12 13" key="1">
    <citation type="submission" date="2016-05" db="EMBL/GenBank/DDBJ databases">
        <title>Draft Genome Sequences of Stenotrophomonas maltophilia Strains Sm32COP, Sm41DVV, Sm46PAILV, SmF3, SmF22, SmSOFb1 and SmCVFa1, Isolated from Different Manures, in France.</title>
        <authorList>
            <person name="Nazaret S."/>
            <person name="Bodilis J."/>
        </authorList>
    </citation>
    <scope>NUCLEOTIDE SEQUENCE [LARGE SCALE GENOMIC DNA]</scope>
    <source>
        <strain evidence="12 13">Sm41DVV</strain>
    </source>
</reference>
<evidence type="ECO:0000256" key="4">
    <source>
        <dbReference type="ARBA" id="ARBA00007637"/>
    </source>
</evidence>
<evidence type="ECO:0000259" key="11">
    <source>
        <dbReference type="Pfam" id="PF01370"/>
    </source>
</evidence>
<protein>
    <recommendedName>
        <fullName evidence="6 10">UDP-glucose 4-epimerase</fullName>
        <ecNumber evidence="5 10">5.1.3.2</ecNumber>
    </recommendedName>
</protein>
<feature type="domain" description="NAD-dependent epimerase/dehydratase" evidence="11">
    <location>
        <begin position="4"/>
        <end position="252"/>
    </location>
</feature>
<comment type="subunit">
    <text evidence="10">Homodimer.</text>
</comment>
<evidence type="ECO:0000256" key="9">
    <source>
        <dbReference type="ARBA" id="ARBA00023277"/>
    </source>
</evidence>
<dbReference type="SUPFAM" id="SSF51735">
    <property type="entry name" value="NAD(P)-binding Rossmann-fold domains"/>
    <property type="match status" value="1"/>
</dbReference>
<evidence type="ECO:0000313" key="13">
    <source>
        <dbReference type="Proteomes" id="UP000092125"/>
    </source>
</evidence>
<evidence type="ECO:0000256" key="2">
    <source>
        <dbReference type="ARBA" id="ARBA00001911"/>
    </source>
</evidence>
<dbReference type="EMBL" id="LYVI01000002">
    <property type="protein sequence ID" value="OBU62791.1"/>
    <property type="molecule type" value="Genomic_DNA"/>
</dbReference>
<dbReference type="RefSeq" id="WP_065181485.1">
    <property type="nucleotide sequence ID" value="NZ_LYVI01000002.1"/>
</dbReference>
<dbReference type="Gene3D" id="3.40.50.720">
    <property type="entry name" value="NAD(P)-binding Rossmann-like Domain"/>
    <property type="match status" value="1"/>
</dbReference>
<evidence type="ECO:0000256" key="8">
    <source>
        <dbReference type="ARBA" id="ARBA00023235"/>
    </source>
</evidence>
<dbReference type="GO" id="GO:0033499">
    <property type="term" value="P:galactose catabolic process via UDP-galactose, Leloir pathway"/>
    <property type="evidence" value="ECO:0007669"/>
    <property type="project" value="TreeGrafter"/>
</dbReference>
<keyword evidence="9 10" id="KW-0119">Carbohydrate metabolism</keyword>
<dbReference type="GO" id="GO:0003978">
    <property type="term" value="F:UDP-glucose 4-epimerase activity"/>
    <property type="evidence" value="ECO:0007669"/>
    <property type="project" value="UniProtKB-UniRule"/>
</dbReference>
<gene>
    <name evidence="12" type="ORF">A9K56_03855</name>
</gene>
<dbReference type="Gene3D" id="3.90.25.10">
    <property type="entry name" value="UDP-galactose 4-epimerase, domain 1"/>
    <property type="match status" value="1"/>
</dbReference>
<comment type="catalytic activity">
    <reaction evidence="1 10">
        <text>UDP-alpha-D-glucose = UDP-alpha-D-galactose</text>
        <dbReference type="Rhea" id="RHEA:22168"/>
        <dbReference type="ChEBI" id="CHEBI:58885"/>
        <dbReference type="ChEBI" id="CHEBI:66914"/>
        <dbReference type="EC" id="5.1.3.2"/>
    </reaction>
</comment>
<dbReference type="NCBIfam" id="TIGR01179">
    <property type="entry name" value="galE"/>
    <property type="match status" value="1"/>
</dbReference>
<dbReference type="InterPro" id="IPR001509">
    <property type="entry name" value="Epimerase_deHydtase"/>
</dbReference>